<accession>A0A1B7XB61</accession>
<gene>
    <name evidence="2" type="ORF">SP90_11350</name>
</gene>
<feature type="signal peptide" evidence="1">
    <location>
        <begin position="1"/>
        <end position="19"/>
    </location>
</feature>
<keyword evidence="3" id="KW-1185">Reference proteome</keyword>
<evidence type="ECO:0000256" key="1">
    <source>
        <dbReference type="SAM" id="SignalP"/>
    </source>
</evidence>
<proteinExistence type="predicted"/>
<dbReference type="AlphaFoldDB" id="A0A1B7XB61"/>
<evidence type="ECO:0000313" key="3">
    <source>
        <dbReference type="Proteomes" id="UP000091979"/>
    </source>
</evidence>
<dbReference type="RefSeq" id="WP_066856106.1">
    <property type="nucleotide sequence ID" value="NZ_JXMS01000020.1"/>
</dbReference>
<name>A0A1B7XB61_9BACT</name>
<dbReference type="PATRIC" id="fig|1560234.3.peg.1353"/>
<comment type="caution">
    <text evidence="2">The sequence shown here is derived from an EMBL/GenBank/DDBJ whole genome shotgun (WGS) entry which is preliminary data.</text>
</comment>
<dbReference type="EMBL" id="JXMS01000020">
    <property type="protein sequence ID" value="OBQ46595.1"/>
    <property type="molecule type" value="Genomic_DNA"/>
</dbReference>
<evidence type="ECO:0000313" key="2">
    <source>
        <dbReference type="EMBL" id="OBQ46595.1"/>
    </source>
</evidence>
<dbReference type="Proteomes" id="UP000091979">
    <property type="component" value="Unassembled WGS sequence"/>
</dbReference>
<keyword evidence="1" id="KW-0732">Signal</keyword>
<evidence type="ECO:0008006" key="4">
    <source>
        <dbReference type="Google" id="ProtNLM"/>
    </source>
</evidence>
<organism evidence="2 3">
    <name type="scientific">Halodesulfovibrio spirochaetisodalis</name>
    <dbReference type="NCBI Taxonomy" id="1560234"/>
    <lineage>
        <taxon>Bacteria</taxon>
        <taxon>Pseudomonadati</taxon>
        <taxon>Thermodesulfobacteriota</taxon>
        <taxon>Desulfovibrionia</taxon>
        <taxon>Desulfovibrionales</taxon>
        <taxon>Desulfovibrionaceae</taxon>
        <taxon>Halodesulfovibrio</taxon>
    </lineage>
</organism>
<dbReference type="OrthoDB" id="5464475at2"/>
<protein>
    <recommendedName>
        <fullName evidence="4">Lipoprotein</fullName>
    </recommendedName>
</protein>
<dbReference type="PROSITE" id="PS51257">
    <property type="entry name" value="PROKAR_LIPOPROTEIN"/>
    <property type="match status" value="1"/>
</dbReference>
<reference evidence="2 3" key="1">
    <citation type="submission" date="2015-01" db="EMBL/GenBank/DDBJ databases">
        <title>Desulfovibrio sp. JC271 draft genome sequence.</title>
        <authorList>
            <person name="Shivani Y."/>
            <person name="Subhash Y."/>
            <person name="Sasikala C."/>
            <person name="Ramana C.V."/>
        </authorList>
    </citation>
    <scope>NUCLEOTIDE SEQUENCE [LARGE SCALE GENOMIC DNA]</scope>
    <source>
        <strain evidence="2 3">JC271</strain>
    </source>
</reference>
<sequence>MKNIAYKISVIIFIGSLLAGCGGNSETSTSSISSDAKPTAVSGAVVAAPIDNATVEARVNNDWVKVGTTRNGQIIFNNLEKITKYPALLRANADGRGRNSKIDAPFFAELRGVMVSRTDTVYLTPVTTLGAYLFDHAGGTIDAAQKARVKITSLIQKTLGFSSVDPYANPLGDGLITHEVVQQTFMVLLNLGEETNNASMQQFTTVMEKLATGMEKNTFLGAVTAINPNVTAGIEHYLDSQKSRIAQRAAALLYDHESTAAEQEAERINLLSSMNTILESMQPDTTVAEKFICERITEGSTATVLLSSPVYAPKKKNVPALRFKLSLLSNNETRDTILRPASSSAFHPTSNKFTITALPSVGILNKGVPVSVIPEQKLKAGSTTYSSGSEFSFFFDVESAPLEAQHSITFTATDNPDLSYTITFIIKGEDEIVIESVSSAGSSKLYPFDEGEAYNIPIGSITTLTEGQLAAKLTPAFDVPSPEKIFEAVQVRFTAPDNFMFRGQGAPRQQVAISIPPIAANNSFTFSMPANLDIIATKPSPVGKKVILIDVIEKNTQKILAQASGTVYFVPKSHLADIASATITNQSQSEFTYPKESAESDITLDNLTFSCQLQTWYDLAEIPKEQQPETVLELFPNVWTLRFDNAPTDTNGFKARDESYTNELDLQPFILSGLQNPIQFGLVDYSKEGGDDCRPIVKPFTTSDSIHLYFKMNADSEHEYAVKGNFILKQDK</sequence>
<feature type="chain" id="PRO_5008600479" description="Lipoprotein" evidence="1">
    <location>
        <begin position="20"/>
        <end position="732"/>
    </location>
</feature>